<comment type="caution">
    <text evidence="1">The sequence shown here is derived from an EMBL/GenBank/DDBJ whole genome shotgun (WGS) entry which is preliminary data.</text>
</comment>
<accession>A0ABU1JL46</accession>
<sequence length="171" mass="18695">MITSYLPPILQDRQIYEIVLARIEQPSTDQLRAAARLLDVGYLEARRTLLTCPMTVFTGRADDVLRVAASLNDVGLAHTIVPDFVWAAKDASALIAAKGLRPAGIDSPMPAMALSDPKDAGNRYALFRTDDNGVTFLIAEFGTQEEAERRAAELARGGHKQHYFIEPVSKG</sequence>
<dbReference type="EMBL" id="JAVDPW010000003">
    <property type="protein sequence ID" value="MDR6289336.1"/>
    <property type="molecule type" value="Genomic_DNA"/>
</dbReference>
<gene>
    <name evidence="1" type="ORF">E9232_001851</name>
</gene>
<proteinExistence type="predicted"/>
<name>A0ABU1JL46_9PROT</name>
<dbReference type="RefSeq" id="WP_309793581.1">
    <property type="nucleotide sequence ID" value="NZ_JAVDPW010000003.1"/>
</dbReference>
<reference evidence="1 2" key="1">
    <citation type="submission" date="2023-07" db="EMBL/GenBank/DDBJ databases">
        <title>Sorghum-associated microbial communities from plants grown in Nebraska, USA.</title>
        <authorList>
            <person name="Schachtman D."/>
        </authorList>
    </citation>
    <scope>NUCLEOTIDE SEQUENCE [LARGE SCALE GENOMIC DNA]</scope>
    <source>
        <strain evidence="1 2">584</strain>
    </source>
</reference>
<organism evidence="1 2">
    <name type="scientific">Inquilinus ginsengisoli</name>
    <dbReference type="NCBI Taxonomy" id="363840"/>
    <lineage>
        <taxon>Bacteria</taxon>
        <taxon>Pseudomonadati</taxon>
        <taxon>Pseudomonadota</taxon>
        <taxon>Alphaproteobacteria</taxon>
        <taxon>Rhodospirillales</taxon>
        <taxon>Rhodospirillaceae</taxon>
        <taxon>Inquilinus</taxon>
    </lineage>
</organism>
<dbReference type="Proteomes" id="UP001262410">
    <property type="component" value="Unassembled WGS sequence"/>
</dbReference>
<keyword evidence="2" id="KW-1185">Reference proteome</keyword>
<evidence type="ECO:0000313" key="2">
    <source>
        <dbReference type="Proteomes" id="UP001262410"/>
    </source>
</evidence>
<protein>
    <submittedName>
        <fullName evidence="1">Uncharacterized protein</fullName>
    </submittedName>
</protein>
<evidence type="ECO:0000313" key="1">
    <source>
        <dbReference type="EMBL" id="MDR6289336.1"/>
    </source>
</evidence>